<keyword evidence="7" id="KW-1185">Reference proteome</keyword>
<dbReference type="InterPro" id="IPR000847">
    <property type="entry name" value="LysR_HTH_N"/>
</dbReference>
<dbReference type="GO" id="GO:0003700">
    <property type="term" value="F:DNA-binding transcription factor activity"/>
    <property type="evidence" value="ECO:0007669"/>
    <property type="project" value="InterPro"/>
</dbReference>
<dbReference type="InterPro" id="IPR050389">
    <property type="entry name" value="LysR-type_TF"/>
</dbReference>
<organism evidence="6 7">
    <name type="scientific">Paraburkholderia sartisoli</name>
    <dbReference type="NCBI Taxonomy" id="83784"/>
    <lineage>
        <taxon>Bacteria</taxon>
        <taxon>Pseudomonadati</taxon>
        <taxon>Pseudomonadota</taxon>
        <taxon>Betaproteobacteria</taxon>
        <taxon>Burkholderiales</taxon>
        <taxon>Burkholderiaceae</taxon>
        <taxon>Paraburkholderia</taxon>
    </lineage>
</organism>
<dbReference type="PROSITE" id="PS50931">
    <property type="entry name" value="HTH_LYSR"/>
    <property type="match status" value="1"/>
</dbReference>
<evidence type="ECO:0000259" key="5">
    <source>
        <dbReference type="PROSITE" id="PS50931"/>
    </source>
</evidence>
<dbReference type="OrthoDB" id="5495633at2"/>
<evidence type="ECO:0000313" key="6">
    <source>
        <dbReference type="EMBL" id="SEA67530.1"/>
    </source>
</evidence>
<keyword evidence="4" id="KW-0804">Transcription</keyword>
<dbReference type="SUPFAM" id="SSF46785">
    <property type="entry name" value="Winged helix' DNA-binding domain"/>
    <property type="match status" value="1"/>
</dbReference>
<evidence type="ECO:0000256" key="1">
    <source>
        <dbReference type="ARBA" id="ARBA00009437"/>
    </source>
</evidence>
<dbReference type="STRING" id="83784.SAMN05192564_102657"/>
<evidence type="ECO:0000256" key="3">
    <source>
        <dbReference type="ARBA" id="ARBA00023125"/>
    </source>
</evidence>
<dbReference type="GO" id="GO:0003677">
    <property type="term" value="F:DNA binding"/>
    <property type="evidence" value="ECO:0007669"/>
    <property type="project" value="UniProtKB-KW"/>
</dbReference>
<dbReference type="InterPro" id="IPR036388">
    <property type="entry name" value="WH-like_DNA-bd_sf"/>
</dbReference>
<name>A0A1H4D4V6_9BURK</name>
<dbReference type="Gene3D" id="3.40.190.10">
    <property type="entry name" value="Periplasmic binding protein-like II"/>
    <property type="match status" value="2"/>
</dbReference>
<sequence length="301" mass="33654">MDLRSVDLNLLVVFEAMAEHGSVTRTSEAIGLSQPATSAALSRLRKLLGDPLFVKVGAEMRPTPRAEALIEPVRRVLAAVKEEILPRGDFDPGTTTRTFTVMTPDIGEINLIPKLYARLVKDAPGVNLKAMSMPRNAASEALESGVVDLALGYYPDLQKANVFQQRLFRNKYVVVVRDHHPAIGTSLTMDEFLAADHVIVRPDGRAHLFEQFLLTEGIERKVRLEVSHFMALLPSISSTDLIATVPLDLADVMRQYGKIRSLPTPMESPIIDLHQFWHRRFHHDPAHMWLRKVVSDLFGPT</sequence>
<keyword evidence="3 6" id="KW-0238">DNA-binding</keyword>
<dbReference type="InterPro" id="IPR005119">
    <property type="entry name" value="LysR_subst-bd"/>
</dbReference>
<dbReference type="AlphaFoldDB" id="A0A1H4D4V6"/>
<proteinExistence type="inferred from homology"/>
<dbReference type="PANTHER" id="PTHR30118:SF15">
    <property type="entry name" value="TRANSCRIPTIONAL REGULATORY PROTEIN"/>
    <property type="match status" value="1"/>
</dbReference>
<keyword evidence="2" id="KW-0805">Transcription regulation</keyword>
<dbReference type="Proteomes" id="UP000198638">
    <property type="component" value="Unassembled WGS sequence"/>
</dbReference>
<dbReference type="SUPFAM" id="SSF53850">
    <property type="entry name" value="Periplasmic binding protein-like II"/>
    <property type="match status" value="1"/>
</dbReference>
<accession>A0A1H4D4V6</accession>
<dbReference type="PANTHER" id="PTHR30118">
    <property type="entry name" value="HTH-TYPE TRANSCRIPTIONAL REGULATOR LEUO-RELATED"/>
    <property type="match status" value="1"/>
</dbReference>
<protein>
    <submittedName>
        <fullName evidence="6">DNA-binding transcriptional regulator, LysR family</fullName>
    </submittedName>
</protein>
<dbReference type="Pfam" id="PF00126">
    <property type="entry name" value="HTH_1"/>
    <property type="match status" value="1"/>
</dbReference>
<dbReference type="Pfam" id="PF03466">
    <property type="entry name" value="LysR_substrate"/>
    <property type="match status" value="1"/>
</dbReference>
<dbReference type="PRINTS" id="PR00039">
    <property type="entry name" value="HTHLYSR"/>
</dbReference>
<dbReference type="InterPro" id="IPR036390">
    <property type="entry name" value="WH_DNA-bd_sf"/>
</dbReference>
<evidence type="ECO:0000256" key="4">
    <source>
        <dbReference type="ARBA" id="ARBA00023163"/>
    </source>
</evidence>
<reference evidence="7" key="1">
    <citation type="submission" date="2016-10" db="EMBL/GenBank/DDBJ databases">
        <authorList>
            <person name="Varghese N."/>
            <person name="Submissions S."/>
        </authorList>
    </citation>
    <scope>NUCLEOTIDE SEQUENCE [LARGE SCALE GENOMIC DNA]</scope>
    <source>
        <strain evidence="7">LMG 24000</strain>
    </source>
</reference>
<dbReference type="RefSeq" id="WP_090532425.1">
    <property type="nucleotide sequence ID" value="NZ_FNRQ01000002.1"/>
</dbReference>
<gene>
    <name evidence="6" type="ORF">SAMN05192564_102657</name>
</gene>
<comment type="similarity">
    <text evidence="1">Belongs to the LysR transcriptional regulatory family.</text>
</comment>
<feature type="domain" description="HTH lysR-type" evidence="5">
    <location>
        <begin position="6"/>
        <end position="63"/>
    </location>
</feature>
<evidence type="ECO:0000313" key="7">
    <source>
        <dbReference type="Proteomes" id="UP000198638"/>
    </source>
</evidence>
<dbReference type="Gene3D" id="1.10.10.10">
    <property type="entry name" value="Winged helix-like DNA-binding domain superfamily/Winged helix DNA-binding domain"/>
    <property type="match status" value="1"/>
</dbReference>
<dbReference type="EMBL" id="FNRQ01000002">
    <property type="protein sequence ID" value="SEA67530.1"/>
    <property type="molecule type" value="Genomic_DNA"/>
</dbReference>
<evidence type="ECO:0000256" key="2">
    <source>
        <dbReference type="ARBA" id="ARBA00023015"/>
    </source>
</evidence>
<dbReference type="CDD" id="cd08459">
    <property type="entry name" value="PBP2_DntR_NahR_LinR_like"/>
    <property type="match status" value="1"/>
</dbReference>